<dbReference type="GO" id="GO:0016757">
    <property type="term" value="F:glycosyltransferase activity"/>
    <property type="evidence" value="ECO:0007669"/>
    <property type="project" value="UniProtKB-KW"/>
</dbReference>
<organism evidence="2 3">
    <name type="scientific">Curtobacterium citreum</name>
    <dbReference type="NCBI Taxonomy" id="2036"/>
    <lineage>
        <taxon>Bacteria</taxon>
        <taxon>Bacillati</taxon>
        <taxon>Actinomycetota</taxon>
        <taxon>Actinomycetes</taxon>
        <taxon>Micrococcales</taxon>
        <taxon>Microbacteriaceae</taxon>
        <taxon>Curtobacterium</taxon>
    </lineage>
</organism>
<protein>
    <submittedName>
        <fullName evidence="2">Glycosyltransferase</fullName>
        <ecNumber evidence="2">2.4.-.-</ecNumber>
    </submittedName>
</protein>
<comment type="caution">
    <text evidence="2">The sequence shown here is derived from an EMBL/GenBank/DDBJ whole genome shotgun (WGS) entry which is preliminary data.</text>
</comment>
<keyword evidence="2" id="KW-0328">Glycosyltransferase</keyword>
<name>A0ABT2HJ44_9MICO</name>
<dbReference type="InterPro" id="IPR050834">
    <property type="entry name" value="Glycosyltransf_2"/>
</dbReference>
<dbReference type="PANTHER" id="PTHR43685">
    <property type="entry name" value="GLYCOSYLTRANSFERASE"/>
    <property type="match status" value="1"/>
</dbReference>
<dbReference type="InterPro" id="IPR001173">
    <property type="entry name" value="Glyco_trans_2-like"/>
</dbReference>
<dbReference type="PANTHER" id="PTHR43685:SF2">
    <property type="entry name" value="GLYCOSYLTRANSFERASE 2-LIKE DOMAIN-CONTAINING PROTEIN"/>
    <property type="match status" value="1"/>
</dbReference>
<proteinExistence type="predicted"/>
<dbReference type="EMBL" id="JANVAD010000005">
    <property type="protein sequence ID" value="MCS6523148.1"/>
    <property type="molecule type" value="Genomic_DNA"/>
</dbReference>
<dbReference type="RefSeq" id="WP_114850310.1">
    <property type="nucleotide sequence ID" value="NZ_BMNV01000007.1"/>
</dbReference>
<gene>
    <name evidence="2" type="ORF">NYQ28_11280</name>
</gene>
<keyword evidence="2" id="KW-0808">Transferase</keyword>
<sequence length="299" mass="31716">MHADLSHDTRRVVCVLATRDGGDLLRRQLESMAEQTVSLDELVVLDDGSSAATRQVIAAAADRLPVRVVAASTPGVPGDALLARIGQNFAAALRHARIGASDVVLFADQDDVWLPDRIERQVAQVVRNDALAVASDARLIDGSGDPLPGLLSDLYPRPDRFADRTRDAQLHAVIRTPVATGAAMAVSGALVRTAPSVPTGWLHDRWYSLCAAAAGALVLDDGPVIEYRLHVDQAVGATGAGRGAAARRLAAWLRAPGNAGRRIADLHRLRAIAPLDVSRALTYRRLFAAVAAPAKWGAR</sequence>
<feature type="domain" description="Glycosyltransferase 2-like" evidence="1">
    <location>
        <begin position="18"/>
        <end position="148"/>
    </location>
</feature>
<keyword evidence="3" id="KW-1185">Reference proteome</keyword>
<dbReference type="Gene3D" id="3.90.550.10">
    <property type="entry name" value="Spore Coat Polysaccharide Biosynthesis Protein SpsA, Chain A"/>
    <property type="match status" value="1"/>
</dbReference>
<evidence type="ECO:0000313" key="2">
    <source>
        <dbReference type="EMBL" id="MCS6523148.1"/>
    </source>
</evidence>
<dbReference type="SUPFAM" id="SSF53448">
    <property type="entry name" value="Nucleotide-diphospho-sugar transferases"/>
    <property type="match status" value="1"/>
</dbReference>
<dbReference type="Proteomes" id="UP001652264">
    <property type="component" value="Unassembled WGS sequence"/>
</dbReference>
<evidence type="ECO:0000259" key="1">
    <source>
        <dbReference type="Pfam" id="PF00535"/>
    </source>
</evidence>
<dbReference type="EC" id="2.4.-.-" evidence="2"/>
<evidence type="ECO:0000313" key="3">
    <source>
        <dbReference type="Proteomes" id="UP001652264"/>
    </source>
</evidence>
<accession>A0ABT2HJ44</accession>
<reference evidence="2 3" key="1">
    <citation type="submission" date="2022-08" db="EMBL/GenBank/DDBJ databases">
        <title>Taxonomy of Curtobacterium flaccumfaciens.</title>
        <authorList>
            <person name="Osdaghi E."/>
            <person name="Taghavi S.M."/>
            <person name="Hamidizade M."/>
            <person name="Abachi H."/>
            <person name="Fazliarab A."/>
            <person name="Baeyen S."/>
            <person name="Portier P."/>
            <person name="Van Vaerenbergh J."/>
            <person name="Jacques M.-A."/>
        </authorList>
    </citation>
    <scope>NUCLEOTIDE SEQUENCE [LARGE SCALE GENOMIC DNA]</scope>
    <source>
        <strain evidence="2 3">LMG8786T</strain>
    </source>
</reference>
<dbReference type="Pfam" id="PF00535">
    <property type="entry name" value="Glycos_transf_2"/>
    <property type="match status" value="1"/>
</dbReference>
<dbReference type="GeneID" id="95322914"/>
<dbReference type="InterPro" id="IPR029044">
    <property type="entry name" value="Nucleotide-diphossugar_trans"/>
</dbReference>